<dbReference type="InParanoid" id="M0ZGE0"/>
<reference evidence="1" key="2">
    <citation type="submission" date="2015-06" db="UniProtKB">
        <authorList>
            <consortium name="EnsemblPlants"/>
        </authorList>
    </citation>
    <scope>IDENTIFICATION</scope>
    <source>
        <strain evidence="1">DM1-3 516 R44</strain>
    </source>
</reference>
<keyword evidence="2" id="KW-1185">Reference proteome</keyword>
<reference evidence="2" key="1">
    <citation type="journal article" date="2011" name="Nature">
        <title>Genome sequence and analysis of the tuber crop potato.</title>
        <authorList>
            <consortium name="The Potato Genome Sequencing Consortium"/>
        </authorList>
    </citation>
    <scope>NUCLEOTIDE SEQUENCE [LARGE SCALE GENOMIC DNA]</scope>
    <source>
        <strain evidence="2">cv. DM1-3 516 R44</strain>
    </source>
</reference>
<dbReference type="Gramene" id="PGSC0003DMT400000256">
    <property type="protein sequence ID" value="PGSC0003DMT400000256"/>
    <property type="gene ID" value="PGSC0003DMG402000083"/>
</dbReference>
<proteinExistence type="predicted"/>
<dbReference type="HOGENOM" id="CLU_1838649_0_0_1"/>
<evidence type="ECO:0000313" key="2">
    <source>
        <dbReference type="Proteomes" id="UP000011115"/>
    </source>
</evidence>
<dbReference type="Proteomes" id="UP000011115">
    <property type="component" value="Unassembled WGS sequence"/>
</dbReference>
<name>M0ZGE0_SOLTU</name>
<dbReference type="AlphaFoldDB" id="M0ZGE0"/>
<protein>
    <submittedName>
        <fullName evidence="1">Uncharacterized protein</fullName>
    </submittedName>
</protein>
<evidence type="ECO:0000313" key="1">
    <source>
        <dbReference type="EnsemblPlants" id="PGSC0003DMT400000256"/>
    </source>
</evidence>
<accession>M0ZGE0</accession>
<dbReference type="PaxDb" id="4113-PGSC0003DMT400000256"/>
<organism evidence="1 2">
    <name type="scientific">Solanum tuberosum</name>
    <name type="common">Potato</name>
    <dbReference type="NCBI Taxonomy" id="4113"/>
    <lineage>
        <taxon>Eukaryota</taxon>
        <taxon>Viridiplantae</taxon>
        <taxon>Streptophyta</taxon>
        <taxon>Embryophyta</taxon>
        <taxon>Tracheophyta</taxon>
        <taxon>Spermatophyta</taxon>
        <taxon>Magnoliopsida</taxon>
        <taxon>eudicotyledons</taxon>
        <taxon>Gunneridae</taxon>
        <taxon>Pentapetalae</taxon>
        <taxon>asterids</taxon>
        <taxon>lamiids</taxon>
        <taxon>Solanales</taxon>
        <taxon>Solanaceae</taxon>
        <taxon>Solanoideae</taxon>
        <taxon>Solaneae</taxon>
        <taxon>Solanum</taxon>
    </lineage>
</organism>
<sequence>MANCMDKHHLPNFPRNIIWEIYGQTGPKCREPLDDYPNFHLFGESSNSDLPVNRASTLIILKNLTITSSKFNKNPKRRKLTSLYHQIPASFHLQSCHCCQFPSDFPVHELLPSSPLHPQQTQNSKIAVHLPHPQTPILSF</sequence>
<dbReference type="EnsemblPlants" id="PGSC0003DMT400000256">
    <property type="protein sequence ID" value="PGSC0003DMT400000256"/>
    <property type="gene ID" value="PGSC0003DMG402000083"/>
</dbReference>